<protein>
    <submittedName>
        <fullName evidence="1">Uncharacterized protein</fullName>
    </submittedName>
</protein>
<evidence type="ECO:0000313" key="1">
    <source>
        <dbReference type="EMBL" id="KAJ3728107.1"/>
    </source>
</evidence>
<name>A0AA38MZ52_9AGAR</name>
<dbReference type="Proteomes" id="UP001176059">
    <property type="component" value="Unassembled WGS sequence"/>
</dbReference>
<dbReference type="EMBL" id="JANVFO010000039">
    <property type="protein sequence ID" value="KAJ3728107.1"/>
    <property type="molecule type" value="Genomic_DNA"/>
</dbReference>
<dbReference type="AlphaFoldDB" id="A0AA38MZ52"/>
<comment type="caution">
    <text evidence="1">The sequence shown here is derived from an EMBL/GenBank/DDBJ whole genome shotgun (WGS) entry which is preliminary data.</text>
</comment>
<proteinExistence type="predicted"/>
<gene>
    <name evidence="1" type="ORF">DFJ43DRAFT_503968</name>
</gene>
<sequence>MTRPAHAQAGRRFIKIMSTSRVYLWAILTARLVNTFSIVSRSILQTKAELGLCSVKPASRAPFPCQHTSI</sequence>
<reference evidence="1" key="1">
    <citation type="submission" date="2022-08" db="EMBL/GenBank/DDBJ databases">
        <authorList>
            <consortium name="DOE Joint Genome Institute"/>
            <person name="Min B."/>
            <person name="Sierra-Patev S."/>
            <person name="Naranjo-Ortiz M."/>
            <person name="Looney B."/>
            <person name="Konkel Z."/>
            <person name="Slot J.C."/>
            <person name="Sakamoto Y."/>
            <person name="Steenwyk J.L."/>
            <person name="Rokas A."/>
            <person name="Carro J."/>
            <person name="Camarero S."/>
            <person name="Ferreira P."/>
            <person name="Molpeceres G."/>
            <person name="Ruiz-duenas F.J."/>
            <person name="Serrano A."/>
            <person name="Henrissat B."/>
            <person name="Drula E."/>
            <person name="Hughes K.W."/>
            <person name="Mata J.L."/>
            <person name="Ishikawa N.K."/>
            <person name="Vargas-Isla R."/>
            <person name="Ushijima S."/>
            <person name="Smith C.A."/>
            <person name="Ahrendt S."/>
            <person name="Andreopoulos W."/>
            <person name="He G."/>
            <person name="LaButti K."/>
            <person name="Lipzen A."/>
            <person name="Ng V."/>
            <person name="Riley R."/>
            <person name="Sandor L."/>
            <person name="Barry K."/>
            <person name="Martinez A.T."/>
            <person name="Xiao Y."/>
            <person name="Gibbons J.G."/>
            <person name="Terashima K."/>
            <person name="Hibbett D.S."/>
            <person name="Grigoriev I.V."/>
        </authorList>
    </citation>
    <scope>NUCLEOTIDE SEQUENCE</scope>
    <source>
        <strain evidence="1">ET3784</strain>
    </source>
</reference>
<organism evidence="1 2">
    <name type="scientific">Lentinula guzmanii</name>
    <dbReference type="NCBI Taxonomy" id="2804957"/>
    <lineage>
        <taxon>Eukaryota</taxon>
        <taxon>Fungi</taxon>
        <taxon>Dikarya</taxon>
        <taxon>Basidiomycota</taxon>
        <taxon>Agaricomycotina</taxon>
        <taxon>Agaricomycetes</taxon>
        <taxon>Agaricomycetidae</taxon>
        <taxon>Agaricales</taxon>
        <taxon>Marasmiineae</taxon>
        <taxon>Omphalotaceae</taxon>
        <taxon>Lentinula</taxon>
    </lineage>
</organism>
<evidence type="ECO:0000313" key="2">
    <source>
        <dbReference type="Proteomes" id="UP001176059"/>
    </source>
</evidence>
<keyword evidence="2" id="KW-1185">Reference proteome</keyword>
<reference evidence="1" key="2">
    <citation type="journal article" date="2023" name="Proc. Natl. Acad. Sci. U.S.A.">
        <title>A global phylogenomic analysis of the shiitake genus Lentinula.</title>
        <authorList>
            <person name="Sierra-Patev S."/>
            <person name="Min B."/>
            <person name="Naranjo-Ortiz M."/>
            <person name="Looney B."/>
            <person name="Konkel Z."/>
            <person name="Slot J.C."/>
            <person name="Sakamoto Y."/>
            <person name="Steenwyk J.L."/>
            <person name="Rokas A."/>
            <person name="Carro J."/>
            <person name="Camarero S."/>
            <person name="Ferreira P."/>
            <person name="Molpeceres G."/>
            <person name="Ruiz-Duenas F.J."/>
            <person name="Serrano A."/>
            <person name="Henrissat B."/>
            <person name="Drula E."/>
            <person name="Hughes K.W."/>
            <person name="Mata J.L."/>
            <person name="Ishikawa N.K."/>
            <person name="Vargas-Isla R."/>
            <person name="Ushijima S."/>
            <person name="Smith C.A."/>
            <person name="Donoghue J."/>
            <person name="Ahrendt S."/>
            <person name="Andreopoulos W."/>
            <person name="He G."/>
            <person name="LaButti K."/>
            <person name="Lipzen A."/>
            <person name="Ng V."/>
            <person name="Riley R."/>
            <person name="Sandor L."/>
            <person name="Barry K."/>
            <person name="Martinez A.T."/>
            <person name="Xiao Y."/>
            <person name="Gibbons J.G."/>
            <person name="Terashima K."/>
            <person name="Grigoriev I.V."/>
            <person name="Hibbett D."/>
        </authorList>
    </citation>
    <scope>NUCLEOTIDE SEQUENCE</scope>
    <source>
        <strain evidence="1">ET3784</strain>
    </source>
</reference>
<accession>A0AA38MZ52</accession>